<organism evidence="1 2">
    <name type="scientific">Serratia grimesii</name>
    <dbReference type="NCBI Taxonomy" id="82995"/>
    <lineage>
        <taxon>Bacteria</taxon>
        <taxon>Pseudomonadati</taxon>
        <taxon>Pseudomonadota</taxon>
        <taxon>Gammaproteobacteria</taxon>
        <taxon>Enterobacterales</taxon>
        <taxon>Yersiniaceae</taxon>
        <taxon>Serratia</taxon>
    </lineage>
</organism>
<accession>A0A9C7V5R6</accession>
<dbReference type="AlphaFoldDB" id="A0A9C7V5R6"/>
<proteinExistence type="predicted"/>
<protein>
    <submittedName>
        <fullName evidence="1">Uncharacterized protein</fullName>
    </submittedName>
</protein>
<evidence type="ECO:0000313" key="1">
    <source>
        <dbReference type="EMBL" id="HCJ98501.1"/>
    </source>
</evidence>
<name>A0A9C7V5R6_9GAMM</name>
<gene>
    <name evidence="1" type="ORF">DHV72_00520</name>
</gene>
<comment type="caution">
    <text evidence="1">The sequence shown here is derived from an EMBL/GenBank/DDBJ whole genome shotgun (WGS) entry which is preliminary data.</text>
</comment>
<dbReference type="Proteomes" id="UP000262210">
    <property type="component" value="Unassembled WGS sequence"/>
</dbReference>
<dbReference type="EMBL" id="DPSM01000001">
    <property type="protein sequence ID" value="HCJ98501.1"/>
    <property type="molecule type" value="Genomic_DNA"/>
</dbReference>
<dbReference type="RefSeq" id="WP_278430131.1">
    <property type="nucleotide sequence ID" value="NZ_DPSM01000001.1"/>
</dbReference>
<reference evidence="1 2" key="1">
    <citation type="journal article" date="2018" name="Nat. Biotechnol.">
        <title>A standardized bacterial taxonomy based on genome phylogeny substantially revises the tree of life.</title>
        <authorList>
            <person name="Parks D.H."/>
            <person name="Chuvochina M."/>
            <person name="Waite D.W."/>
            <person name="Rinke C."/>
            <person name="Skarshewski A."/>
            <person name="Chaumeil P.A."/>
            <person name="Hugenholtz P."/>
        </authorList>
    </citation>
    <scope>NUCLEOTIDE SEQUENCE [LARGE SCALE GENOMIC DNA]</scope>
    <source>
        <strain evidence="1">UBA11264</strain>
    </source>
</reference>
<sequence length="202" mass="22481">MKWESVVLVCYGLNDSINHSSASGWKERYKIPTERCFYFNEEEYQFVNYYGFTPGRQACLAGIVTSTTKVIIIGHGCSRLAAGYPVDRFARKMREIGADKAGLLAIKCCGVGQADFLERLKILLPEVGWFIAPKGYSSTQIHKGIAHDVITFNFDFTDLDMHKKGRKLSDKHRVKVVKGLGNASPVGSSKRYGTKKGGCVLM</sequence>
<evidence type="ECO:0000313" key="2">
    <source>
        <dbReference type="Proteomes" id="UP000262210"/>
    </source>
</evidence>